<accession>A0A9W7ZZY6</accession>
<organism evidence="2 3">
    <name type="scientific">Tieghemiomyces parasiticus</name>
    <dbReference type="NCBI Taxonomy" id="78921"/>
    <lineage>
        <taxon>Eukaryota</taxon>
        <taxon>Fungi</taxon>
        <taxon>Fungi incertae sedis</taxon>
        <taxon>Zoopagomycota</taxon>
        <taxon>Kickxellomycotina</taxon>
        <taxon>Dimargaritomycetes</taxon>
        <taxon>Dimargaritales</taxon>
        <taxon>Dimargaritaceae</taxon>
        <taxon>Tieghemiomyces</taxon>
    </lineage>
</organism>
<evidence type="ECO:0000313" key="2">
    <source>
        <dbReference type="EMBL" id="KAJ1919654.1"/>
    </source>
</evidence>
<feature type="region of interest" description="Disordered" evidence="1">
    <location>
        <begin position="195"/>
        <end position="253"/>
    </location>
</feature>
<gene>
    <name evidence="2" type="ORF">IWQ60_007196</name>
</gene>
<protein>
    <submittedName>
        <fullName evidence="2">Uncharacterized protein</fullName>
    </submittedName>
</protein>
<name>A0A9W7ZZY6_9FUNG</name>
<dbReference type="AlphaFoldDB" id="A0A9W7ZZY6"/>
<sequence length="253" mass="28210">MDALRDIPMHLVGYLREVTPIFTADLAGPTFETWFSTTEPVLQSLAQYAGHQGEQAMFILIRMLLGPTVLEGLARRRVQDWATLVQYLKKSYPTDRWRNHYADRLTQGTLFQGMEIEDAATLAIDVTWYLGAASIWAVQVAEAFLVQFSPALVNAPNDLFDTEGITAQNLPEFLDRAAQAAKLAKKRQEYMRKYVAPSPTRLSTPAPHAPTTTEGAKPSQPKSTKFQRMQDRALRAEAKLAVQEKGDTKAGNA</sequence>
<evidence type="ECO:0000256" key="1">
    <source>
        <dbReference type="SAM" id="MobiDB-lite"/>
    </source>
</evidence>
<dbReference type="EMBL" id="JANBPT010000466">
    <property type="protein sequence ID" value="KAJ1919654.1"/>
    <property type="molecule type" value="Genomic_DNA"/>
</dbReference>
<comment type="caution">
    <text evidence="2">The sequence shown here is derived from an EMBL/GenBank/DDBJ whole genome shotgun (WGS) entry which is preliminary data.</text>
</comment>
<keyword evidence="3" id="KW-1185">Reference proteome</keyword>
<dbReference type="Proteomes" id="UP001150569">
    <property type="component" value="Unassembled WGS sequence"/>
</dbReference>
<evidence type="ECO:0000313" key="3">
    <source>
        <dbReference type="Proteomes" id="UP001150569"/>
    </source>
</evidence>
<proteinExistence type="predicted"/>
<reference evidence="2" key="1">
    <citation type="submission" date="2022-07" db="EMBL/GenBank/DDBJ databases">
        <title>Phylogenomic reconstructions and comparative analyses of Kickxellomycotina fungi.</title>
        <authorList>
            <person name="Reynolds N.K."/>
            <person name="Stajich J.E."/>
            <person name="Barry K."/>
            <person name="Grigoriev I.V."/>
            <person name="Crous P."/>
            <person name="Smith M.E."/>
        </authorList>
    </citation>
    <scope>NUCLEOTIDE SEQUENCE</scope>
    <source>
        <strain evidence="2">RSA 861</strain>
    </source>
</reference>
<dbReference type="OrthoDB" id="5692121at2759"/>
<feature type="compositionally biased region" description="Polar residues" evidence="1">
    <location>
        <begin position="210"/>
        <end position="227"/>
    </location>
</feature>
<feature type="compositionally biased region" description="Basic and acidic residues" evidence="1">
    <location>
        <begin position="228"/>
        <end position="253"/>
    </location>
</feature>